<sequence>MFRRTFSKRSSGQALVEFALAATLIFTLLAAAVDLGLIFFTMQALRTAAQEGATFGSYPRIYTNNSGAITSVDLDYTQIVNRVRASAGDPSTGFVDLYDLNNNGNNDESDSGVLSYSNSNAFIYIENLRFANGNLSNTPTTCPTTTPHQGMRNAGQFCYVRVTVSYNYRFFFPLAPVFSDTIRLRATHMMQIRSTFIG</sequence>
<accession>E1IHG7</accession>
<comment type="caution">
    <text evidence="2">The sequence shown here is derived from an EMBL/GenBank/DDBJ whole genome shotgun (WGS) entry which is preliminary data.</text>
</comment>
<reference evidence="2 3" key="1">
    <citation type="journal article" date="2011" name="J. Bacteriol.">
        <title>Draft genome sequence of the anoxygenic filamentous phototrophic bacterium Oscillochloris trichoides subsp. DG-6.</title>
        <authorList>
            <person name="Kuznetsov B.B."/>
            <person name="Ivanovsky R.N."/>
            <person name="Keppen O.I."/>
            <person name="Sukhacheva M.V."/>
            <person name="Bumazhkin B.K."/>
            <person name="Patutina E.O."/>
            <person name="Beletsky A.V."/>
            <person name="Mardanov A.V."/>
            <person name="Baslerov R.V."/>
            <person name="Panteleeva A.N."/>
            <person name="Kolganova T.V."/>
            <person name="Ravin N.V."/>
            <person name="Skryabin K.G."/>
        </authorList>
    </citation>
    <scope>NUCLEOTIDE SEQUENCE [LARGE SCALE GENOMIC DNA]</scope>
    <source>
        <strain evidence="2 3">DG-6</strain>
    </source>
</reference>
<proteinExistence type="predicted"/>
<evidence type="ECO:0000259" key="1">
    <source>
        <dbReference type="Pfam" id="PF07811"/>
    </source>
</evidence>
<dbReference type="EMBL" id="ADVR01000115">
    <property type="protein sequence ID" value="EFO79373.1"/>
    <property type="molecule type" value="Genomic_DNA"/>
</dbReference>
<organism evidence="2 3">
    <name type="scientific">Oscillochloris trichoides DG-6</name>
    <dbReference type="NCBI Taxonomy" id="765420"/>
    <lineage>
        <taxon>Bacteria</taxon>
        <taxon>Bacillati</taxon>
        <taxon>Chloroflexota</taxon>
        <taxon>Chloroflexia</taxon>
        <taxon>Chloroflexales</taxon>
        <taxon>Chloroflexineae</taxon>
        <taxon>Oscillochloridaceae</taxon>
        <taxon>Oscillochloris</taxon>
    </lineage>
</organism>
<gene>
    <name evidence="2" type="ORF">OSCT_2768</name>
</gene>
<dbReference type="Proteomes" id="UP000054010">
    <property type="component" value="Unassembled WGS sequence"/>
</dbReference>
<dbReference type="OrthoDB" id="152360at2"/>
<protein>
    <submittedName>
        <fullName evidence="2">TadE family protein</fullName>
    </submittedName>
</protein>
<dbReference type="HOGENOM" id="CLU_1381971_0_0_0"/>
<dbReference type="Pfam" id="PF07811">
    <property type="entry name" value="TadE"/>
    <property type="match status" value="1"/>
</dbReference>
<feature type="domain" description="TadE-like" evidence="1">
    <location>
        <begin position="12"/>
        <end position="53"/>
    </location>
</feature>
<evidence type="ECO:0000313" key="3">
    <source>
        <dbReference type="Proteomes" id="UP000054010"/>
    </source>
</evidence>
<keyword evidence="3" id="KW-1185">Reference proteome</keyword>
<dbReference type="STRING" id="765420.OSCT_2768"/>
<dbReference type="AlphaFoldDB" id="E1IHG7"/>
<name>E1IHG7_9CHLR</name>
<dbReference type="eggNOG" id="COG3266">
    <property type="taxonomic scope" value="Bacteria"/>
</dbReference>
<dbReference type="InterPro" id="IPR012495">
    <property type="entry name" value="TadE-like_dom"/>
</dbReference>
<evidence type="ECO:0000313" key="2">
    <source>
        <dbReference type="EMBL" id="EFO79373.1"/>
    </source>
</evidence>